<feature type="region of interest" description="Disordered" evidence="1">
    <location>
        <begin position="297"/>
        <end position="374"/>
    </location>
</feature>
<keyword evidence="2" id="KW-1133">Transmembrane helix</keyword>
<dbReference type="EnsemblPlants" id="LPERR01G08780.1">
    <property type="protein sequence ID" value="LPERR01G08780.1"/>
    <property type="gene ID" value="LPERR01G08780"/>
</dbReference>
<protein>
    <recommendedName>
        <fullName evidence="3">DUF1618 domain-containing protein</fullName>
    </recommendedName>
</protein>
<feature type="domain" description="DUF1618" evidence="3">
    <location>
        <begin position="836"/>
        <end position="948"/>
    </location>
</feature>
<evidence type="ECO:0000313" key="4">
    <source>
        <dbReference type="EnsemblPlants" id="LPERR01G08780.1"/>
    </source>
</evidence>
<dbReference type="PANTHER" id="PTHR33086">
    <property type="entry name" value="OS05G0468200 PROTEIN-RELATED"/>
    <property type="match status" value="1"/>
</dbReference>
<reference evidence="5" key="2">
    <citation type="submission" date="2013-12" db="EMBL/GenBank/DDBJ databases">
        <authorList>
            <person name="Yu Y."/>
            <person name="Lee S."/>
            <person name="de Baynast K."/>
            <person name="Wissotski M."/>
            <person name="Liu L."/>
            <person name="Talag J."/>
            <person name="Goicoechea J."/>
            <person name="Angelova A."/>
            <person name="Jetty R."/>
            <person name="Kudrna D."/>
            <person name="Golser W."/>
            <person name="Rivera L."/>
            <person name="Zhang J."/>
            <person name="Wing R."/>
        </authorList>
    </citation>
    <scope>NUCLEOTIDE SEQUENCE</scope>
</reference>
<evidence type="ECO:0000256" key="2">
    <source>
        <dbReference type="SAM" id="Phobius"/>
    </source>
</evidence>
<dbReference type="HOGENOM" id="CLU_254698_0_0_1"/>
<feature type="domain" description="DUF1618" evidence="3">
    <location>
        <begin position="1215"/>
        <end position="1338"/>
    </location>
</feature>
<evidence type="ECO:0000313" key="5">
    <source>
        <dbReference type="Proteomes" id="UP000032180"/>
    </source>
</evidence>
<feature type="compositionally biased region" description="Basic and acidic residues" evidence="1">
    <location>
        <begin position="63"/>
        <end position="79"/>
    </location>
</feature>
<keyword evidence="2" id="KW-0812">Transmembrane</keyword>
<keyword evidence="5" id="KW-1185">Reference proteome</keyword>
<proteinExistence type="predicted"/>
<evidence type="ECO:0000259" key="3">
    <source>
        <dbReference type="Pfam" id="PF07762"/>
    </source>
</evidence>
<keyword evidence="2" id="KW-0472">Membrane</keyword>
<dbReference type="PANTHER" id="PTHR33086:SF6">
    <property type="entry name" value="OS01G0245532 PROTEIN"/>
    <property type="match status" value="1"/>
</dbReference>
<dbReference type="STRING" id="77586.A0A0D9UZ07"/>
<dbReference type="eggNOG" id="ENOG502S4MQ">
    <property type="taxonomic scope" value="Eukaryota"/>
</dbReference>
<evidence type="ECO:0000256" key="1">
    <source>
        <dbReference type="SAM" id="MobiDB-lite"/>
    </source>
</evidence>
<dbReference type="Proteomes" id="UP000032180">
    <property type="component" value="Chromosome 1"/>
</dbReference>
<dbReference type="InterPro" id="IPR011676">
    <property type="entry name" value="DUF1618"/>
</dbReference>
<sequence>MVRLVIHSPGHLPAHGVGGVALQGLKVVLSQTGDFNRFNTLREAAPSDSDFVQEAAAPGDIEHHVVGEDSSKKSNKDEAAAEEAMTNALVASEDVEEAEDELHASEDSDDDELAPEDMEEAEDKLLASEDGDDDELAPEDMEEAEDELLASEDGDDEELAPEDMEEAEDELLASEDGDDDELAPEDMKEAEDELLASEEEEEAEDKVDAPEYEEIHEEAMAGHEEAPARWICVSGRTLLLLVFIGIALVLLACAAHHFTDGKCMERLNKRDHQTCRRSPGFKLLAYHHLNHFSGHGRTGIGEAAGEEGDGGGAEGGGEGRVGDPGLRPGPNVVLNDDEEEERFPPGTDLKLGFGDHPFASAPSRTTPTSPPPASAARDLLLYATQGPDSNPPLLDAFYSRPLGVRDGFAKAYFVCYASTRVAVRLPGRSRPPAGYPPPRQRRPHKLLHKLLRRGAPAHAGVRHRQTPKPGWTLVDQLAGAGGWRLDCGARFEAIWEDDGYRATKLPREVPVVALIHPTHPGDVVYFFLRSRIFAVDVRACWVLEWQFHPYVAGGDYYGRLLLYACQEHEVDPPVLDAFYSMSLGEHHAFRKQYFICDTRCVVMSNSPRRQGTSFPARQEDVVVEQQWKTITEDGHHQFWMVLACFPHVVRDGYFKPGFDNGFKRQKQFRVAPGATHLVVHRSIAPRRKTIDDHPYIADGDEYGRFLICATQGPEPEPPVLDGFYSEPLGAHHGLMKAFFVCDTRTQTSIRLPDSGHPVLHPVLHPNNACLISLSSNTFAVADLQPTVGANHAMLLFYVLDSLSRDWKEIELNYPPLDRPWAGNGAFEWPSEHEIWWMDLSYGFLVFTFYLDKANWALRFIPLPEGCELPPGEGDVEKRRCVGMNNGKLRYVQIDENDGDPIVRMWTLDKDAETWSNDCETRLEAIWDDESYEATKLPREIPTVAFIHPNYLGEVAYFFLNSRLFGVHLLKCRVLEWQFFEMMHPPMAYHSSRFVRLCKKAEEDVVVERQWKRITEEGHHQFWMVLACIPHVVRDGYFKPGFDNGFKRQKQFRVAPGATHLVVHRSIAPRRKTIDDHPYIADGDEYGRFLICATQGPEPDPPVLDDFCSEPLGADHGLPKAFFVCDTRTQTSIRLPDSGHPILHPNNACLMSLSSNTFAVANLHPTVGADHATLLLYEFNSHSGDWTPFILNYPPGDRPWAGNGAFKWPNEDEIWWVDLSYGFLVFGFYENVDDADWVLRFIPLPEGCELPPGEAADVEKRRCVGMNNGELQYVQIDENDGDPIVRMWMLDTTAETWSFECEARFEAIWDDESYEATKLPREVPAVAFIHPDYHGEVVYFFLNSRLFGVDLLEGTVLEWQFFEMMHPPMAYHSSRFVRLCKKVFKSRSWSTKLIQS</sequence>
<dbReference type="Gramene" id="LPERR01G08780.1">
    <property type="protein sequence ID" value="LPERR01G08780.1"/>
    <property type="gene ID" value="LPERR01G08780"/>
</dbReference>
<feature type="transmembrane region" description="Helical" evidence="2">
    <location>
        <begin position="238"/>
        <end position="258"/>
    </location>
</feature>
<feature type="compositionally biased region" description="Gly residues" evidence="1">
    <location>
        <begin position="310"/>
        <end position="319"/>
    </location>
</feature>
<organism evidence="4 5">
    <name type="scientific">Leersia perrieri</name>
    <dbReference type="NCBI Taxonomy" id="77586"/>
    <lineage>
        <taxon>Eukaryota</taxon>
        <taxon>Viridiplantae</taxon>
        <taxon>Streptophyta</taxon>
        <taxon>Embryophyta</taxon>
        <taxon>Tracheophyta</taxon>
        <taxon>Spermatophyta</taxon>
        <taxon>Magnoliopsida</taxon>
        <taxon>Liliopsida</taxon>
        <taxon>Poales</taxon>
        <taxon>Poaceae</taxon>
        <taxon>BOP clade</taxon>
        <taxon>Oryzoideae</taxon>
        <taxon>Oryzeae</taxon>
        <taxon>Oryzinae</taxon>
        <taxon>Leersia</taxon>
    </lineage>
</organism>
<reference evidence="4 5" key="1">
    <citation type="submission" date="2012-08" db="EMBL/GenBank/DDBJ databases">
        <title>Oryza genome evolution.</title>
        <authorList>
            <person name="Wing R.A."/>
        </authorList>
    </citation>
    <scope>NUCLEOTIDE SEQUENCE</scope>
</reference>
<name>A0A0D9UZ07_9ORYZ</name>
<dbReference type="Pfam" id="PF07762">
    <property type="entry name" value="DUF1618"/>
    <property type="match status" value="2"/>
</dbReference>
<feature type="compositionally biased region" description="Acidic residues" evidence="1">
    <location>
        <begin position="107"/>
        <end position="122"/>
    </location>
</feature>
<feature type="compositionally biased region" description="Acidic residues" evidence="1">
    <location>
        <begin position="129"/>
        <end position="209"/>
    </location>
</feature>
<feature type="region of interest" description="Disordered" evidence="1">
    <location>
        <begin position="63"/>
        <end position="209"/>
    </location>
</feature>
<reference evidence="4" key="3">
    <citation type="submission" date="2015-04" db="UniProtKB">
        <authorList>
            <consortium name="EnsemblPlants"/>
        </authorList>
    </citation>
    <scope>IDENTIFICATION</scope>
</reference>
<accession>A0A0D9UZ07</accession>